<dbReference type="EMBL" id="JBIRYL010000021">
    <property type="protein sequence ID" value="MFI2234091.1"/>
    <property type="molecule type" value="Genomic_DNA"/>
</dbReference>
<accession>A0ABW7W909</accession>
<organism evidence="2 3">
    <name type="scientific">Nocardia testacea</name>
    <dbReference type="NCBI Taxonomy" id="248551"/>
    <lineage>
        <taxon>Bacteria</taxon>
        <taxon>Bacillati</taxon>
        <taxon>Actinomycetota</taxon>
        <taxon>Actinomycetes</taxon>
        <taxon>Mycobacteriales</taxon>
        <taxon>Nocardiaceae</taxon>
        <taxon>Nocardia</taxon>
    </lineage>
</organism>
<reference evidence="2 3" key="1">
    <citation type="submission" date="2024-10" db="EMBL/GenBank/DDBJ databases">
        <title>The Natural Products Discovery Center: Release of the First 8490 Sequenced Strains for Exploring Actinobacteria Biosynthetic Diversity.</title>
        <authorList>
            <person name="Kalkreuter E."/>
            <person name="Kautsar S.A."/>
            <person name="Yang D."/>
            <person name="Bader C.D."/>
            <person name="Teijaro C.N."/>
            <person name="Fluegel L."/>
            <person name="Davis C.M."/>
            <person name="Simpson J.R."/>
            <person name="Lauterbach L."/>
            <person name="Steele A.D."/>
            <person name="Gui C."/>
            <person name="Meng S."/>
            <person name="Li G."/>
            <person name="Viehrig K."/>
            <person name="Ye F."/>
            <person name="Su P."/>
            <person name="Kiefer A.F."/>
            <person name="Nichols A."/>
            <person name="Cepeda A.J."/>
            <person name="Yan W."/>
            <person name="Fan B."/>
            <person name="Jiang Y."/>
            <person name="Adhikari A."/>
            <person name="Zheng C.-J."/>
            <person name="Schuster L."/>
            <person name="Cowan T.M."/>
            <person name="Smanski M.J."/>
            <person name="Chevrette M.G."/>
            <person name="De Carvalho L.P.S."/>
            <person name="Shen B."/>
        </authorList>
    </citation>
    <scope>NUCLEOTIDE SEQUENCE [LARGE SCALE GENOMIC DNA]</scope>
    <source>
        <strain evidence="2 3">NPDC019377</strain>
    </source>
</reference>
<gene>
    <name evidence="2" type="ORF">ACH49Z_30010</name>
</gene>
<evidence type="ECO:0000313" key="3">
    <source>
        <dbReference type="Proteomes" id="UP001611494"/>
    </source>
</evidence>
<sequence>MTEPLDIDLDLLRQLAIRHEEEADKIRARVAPPTEWLDNYLALYGNIALPVYEALLRYVDARQADGNALADTHQLTADNLRTAAWKMELVDQQSGRSIEQAASDGGHPNSPVLAGPVVTPTPAAHSNSPSLAADTGSAADSSSHPNSTTTTNVPAPDLGSIDPLDRSATAATNGAGSAMVGPGAGFGGRDGRRETPWSRARNTSDGTDLELARKQLSTIINSAPDIPGLDWAVAVMRAGDQVQTFVTSNQGRGWLPAGTQFPSTIATPWAPKIANTLSGVETAWEGAADPARILVGFGSVWGARHTSRMTALVTTGTVDMSLRGAVPDAAVEGDITSGLYPIDTTARLVDRLGLYSSDGLDPAIDTVPDTMIGVCIAGLASDAHARLGRQNRDGGELHKLRERLLTRLDRGQTVPSAWWAELRHSGATGLGQHRGTAVFSGTEPLPGPGTDATRILALELRAVELLLLLADKPSRQLLRDAAYSYAQVVNHPLLAAGSSAATPAGPATITTPLTVVPAPAVNLPSPATRPHHVVRSAG</sequence>
<dbReference type="InterPro" id="IPR022536">
    <property type="entry name" value="EspC"/>
</dbReference>
<dbReference type="Pfam" id="PF10824">
    <property type="entry name" value="T7SS_ESX_EspC"/>
    <property type="match status" value="1"/>
</dbReference>
<feature type="region of interest" description="Disordered" evidence="1">
    <location>
        <begin position="94"/>
        <end position="209"/>
    </location>
</feature>
<proteinExistence type="predicted"/>
<dbReference type="RefSeq" id="WP_397066666.1">
    <property type="nucleotide sequence ID" value="NZ_JBIRYL010000021.1"/>
</dbReference>
<feature type="compositionally biased region" description="Low complexity" evidence="1">
    <location>
        <begin position="130"/>
        <end position="152"/>
    </location>
</feature>
<comment type="caution">
    <text evidence="2">The sequence shown here is derived from an EMBL/GenBank/DDBJ whole genome shotgun (WGS) entry which is preliminary data.</text>
</comment>
<keyword evidence="3" id="KW-1185">Reference proteome</keyword>
<evidence type="ECO:0000313" key="2">
    <source>
        <dbReference type="EMBL" id="MFI2234091.1"/>
    </source>
</evidence>
<name>A0ABW7W909_9NOCA</name>
<feature type="compositionally biased region" description="Low complexity" evidence="1">
    <location>
        <begin position="167"/>
        <end position="178"/>
    </location>
</feature>
<protein>
    <submittedName>
        <fullName evidence="2">Type VII secretion target</fullName>
    </submittedName>
</protein>
<dbReference type="Proteomes" id="UP001611494">
    <property type="component" value="Unassembled WGS sequence"/>
</dbReference>
<evidence type="ECO:0000256" key="1">
    <source>
        <dbReference type="SAM" id="MobiDB-lite"/>
    </source>
</evidence>